<keyword evidence="2" id="KW-1185">Reference proteome</keyword>
<protein>
    <submittedName>
        <fullName evidence="1">Uncharacterized protein</fullName>
    </submittedName>
</protein>
<dbReference type="RefSeq" id="WP_279589366.1">
    <property type="nucleotide sequence ID" value="NZ_BAAADD010000010.1"/>
</dbReference>
<comment type="caution">
    <text evidence="1">The sequence shown here is derived from an EMBL/GenBank/DDBJ whole genome shotgun (WGS) entry which is preliminary data.</text>
</comment>
<evidence type="ECO:0000313" key="2">
    <source>
        <dbReference type="Proteomes" id="UP001499951"/>
    </source>
</evidence>
<accession>A0ABN1F703</accession>
<dbReference type="Proteomes" id="UP001499951">
    <property type="component" value="Unassembled WGS sequence"/>
</dbReference>
<organism evidence="1 2">
    <name type="scientific">Rhizomicrobium electricum</name>
    <dbReference type="NCBI Taxonomy" id="480070"/>
    <lineage>
        <taxon>Bacteria</taxon>
        <taxon>Pseudomonadati</taxon>
        <taxon>Pseudomonadota</taxon>
        <taxon>Alphaproteobacteria</taxon>
        <taxon>Micropepsales</taxon>
        <taxon>Micropepsaceae</taxon>
        <taxon>Rhizomicrobium</taxon>
    </lineage>
</organism>
<sequence>MFSLVLWSVVAYLVAGPWGVVMALPLILTAVIGLKTHPWH</sequence>
<proteinExistence type="predicted"/>
<evidence type="ECO:0000313" key="1">
    <source>
        <dbReference type="EMBL" id="GAA0583546.1"/>
    </source>
</evidence>
<dbReference type="EMBL" id="BAAADD010000010">
    <property type="protein sequence ID" value="GAA0583546.1"/>
    <property type="molecule type" value="Genomic_DNA"/>
</dbReference>
<reference evidence="1 2" key="1">
    <citation type="journal article" date="2019" name="Int. J. Syst. Evol. Microbiol.">
        <title>The Global Catalogue of Microorganisms (GCM) 10K type strain sequencing project: providing services to taxonomists for standard genome sequencing and annotation.</title>
        <authorList>
            <consortium name="The Broad Institute Genomics Platform"/>
            <consortium name="The Broad Institute Genome Sequencing Center for Infectious Disease"/>
            <person name="Wu L."/>
            <person name="Ma J."/>
        </authorList>
    </citation>
    <scope>NUCLEOTIDE SEQUENCE [LARGE SCALE GENOMIC DNA]</scope>
    <source>
        <strain evidence="1 2">JCM 15089</strain>
    </source>
</reference>
<gene>
    <name evidence="1" type="ORF">GCM10008942_35610</name>
</gene>
<name>A0ABN1F703_9PROT</name>